<gene>
    <name evidence="6" type="ORF">MHBO_004484</name>
</gene>
<evidence type="ECO:0000256" key="4">
    <source>
        <dbReference type="ARBA" id="ARBA00023242"/>
    </source>
</evidence>
<dbReference type="Proteomes" id="UP001439008">
    <property type="component" value="Unassembled WGS sequence"/>
</dbReference>
<comment type="caution">
    <text evidence="6">The sequence shown here is derived from an EMBL/GenBank/DDBJ whole genome shotgun (WGS) entry which is preliminary data.</text>
</comment>
<evidence type="ECO:0000259" key="5">
    <source>
        <dbReference type="Pfam" id="PF07524"/>
    </source>
</evidence>
<organism evidence="6 7">
    <name type="scientific">Bonamia ostreae</name>
    <dbReference type="NCBI Taxonomy" id="126728"/>
    <lineage>
        <taxon>Eukaryota</taxon>
        <taxon>Sar</taxon>
        <taxon>Rhizaria</taxon>
        <taxon>Endomyxa</taxon>
        <taxon>Ascetosporea</taxon>
        <taxon>Haplosporida</taxon>
        <taxon>Bonamia</taxon>
    </lineage>
</organism>
<evidence type="ECO:0000256" key="2">
    <source>
        <dbReference type="ARBA" id="ARBA00023015"/>
    </source>
</evidence>
<dbReference type="CDD" id="cd00076">
    <property type="entry name" value="HFD_SF"/>
    <property type="match status" value="1"/>
</dbReference>
<keyword evidence="7" id="KW-1185">Reference proteome</keyword>
<feature type="domain" description="Bromodomain associated" evidence="5">
    <location>
        <begin position="40"/>
        <end position="88"/>
    </location>
</feature>
<dbReference type="InterPro" id="IPR009072">
    <property type="entry name" value="Histone-fold"/>
</dbReference>
<dbReference type="EMBL" id="JBDODL010004135">
    <property type="protein sequence ID" value="MES1922953.1"/>
    <property type="molecule type" value="Genomic_DNA"/>
</dbReference>
<evidence type="ECO:0000256" key="3">
    <source>
        <dbReference type="ARBA" id="ARBA00023163"/>
    </source>
</evidence>
<reference evidence="6 7" key="1">
    <citation type="journal article" date="2024" name="BMC Biol.">
        <title>Comparative genomics of Ascetosporea gives new insight into the evolutionary basis for animal parasitism in Rhizaria.</title>
        <authorList>
            <person name="Hiltunen Thoren M."/>
            <person name="Onut-Brannstrom I."/>
            <person name="Alfjorden A."/>
            <person name="Peckova H."/>
            <person name="Swords F."/>
            <person name="Hooper C."/>
            <person name="Holzer A.S."/>
            <person name="Bass D."/>
            <person name="Burki F."/>
        </authorList>
    </citation>
    <scope>NUCLEOTIDE SEQUENCE [LARGE SCALE GENOMIC DNA]</scope>
    <source>
        <strain evidence="6">20-A016</strain>
    </source>
</reference>
<evidence type="ECO:0000256" key="1">
    <source>
        <dbReference type="ARBA" id="ARBA00004123"/>
    </source>
</evidence>
<keyword evidence="2" id="KW-0805">Transcription regulation</keyword>
<name>A0ABV2ATG0_9EUKA</name>
<dbReference type="SUPFAM" id="SSF47113">
    <property type="entry name" value="Histone-fold"/>
    <property type="match status" value="1"/>
</dbReference>
<evidence type="ECO:0000313" key="7">
    <source>
        <dbReference type="Proteomes" id="UP001439008"/>
    </source>
</evidence>
<protein>
    <recommendedName>
        <fullName evidence="5">Bromodomain associated domain-containing protein</fullName>
    </recommendedName>
</protein>
<dbReference type="Gene3D" id="1.10.20.10">
    <property type="entry name" value="Histone, subunit A"/>
    <property type="match status" value="1"/>
</dbReference>
<evidence type="ECO:0000313" key="6">
    <source>
        <dbReference type="EMBL" id="MES1922953.1"/>
    </source>
</evidence>
<accession>A0ABV2ATG0</accession>
<dbReference type="Pfam" id="PF07524">
    <property type="entry name" value="Bromo_TP"/>
    <property type="match status" value="1"/>
</dbReference>
<proteinExistence type="predicted"/>
<keyword evidence="4" id="KW-0539">Nucleus</keyword>
<dbReference type="InterPro" id="IPR006565">
    <property type="entry name" value="BTP"/>
</dbReference>
<keyword evidence="3" id="KW-0804">Transcription</keyword>
<sequence length="131" mass="14748">MSENVGKNIENQEYVKKIGTLNLLSLADSTHGKKAKLSSAALFALENLTEAIIKDIGKTASLHANCAGRNEINFLDCFFSLEKLGVDIESFAEQFKVDNSEKIRNETLINDSDFDRIQNLEFDENTFLRKE</sequence>
<comment type="subcellular location">
    <subcellularLocation>
        <location evidence="1">Nucleus</location>
    </subcellularLocation>
</comment>